<reference evidence="2 3" key="1">
    <citation type="submission" date="2016-11" db="EMBL/GenBank/DDBJ databases">
        <authorList>
            <person name="Jaros S."/>
            <person name="Januszkiewicz K."/>
            <person name="Wedrychowicz H."/>
        </authorList>
    </citation>
    <scope>NUCLEOTIDE SEQUENCE [LARGE SCALE GENOMIC DNA]</scope>
    <source>
        <strain evidence="2 3">NF2</strain>
    </source>
</reference>
<dbReference type="Proteomes" id="UP000197781">
    <property type="component" value="Chromosome"/>
</dbReference>
<dbReference type="KEGG" id="bfm:BP422_10355"/>
<evidence type="ECO:0000256" key="1">
    <source>
        <dbReference type="SAM" id="MobiDB-lite"/>
    </source>
</evidence>
<dbReference type="AlphaFoldDB" id="A0A220MFU3"/>
<name>A0A220MFU3_9BACL</name>
<proteinExistence type="predicted"/>
<protein>
    <submittedName>
        <fullName evidence="2">Uncharacterized protein</fullName>
    </submittedName>
</protein>
<accession>A0A220MFU3</accession>
<evidence type="ECO:0000313" key="2">
    <source>
        <dbReference type="EMBL" id="ASJ53907.1"/>
    </source>
</evidence>
<gene>
    <name evidence="2" type="ORF">BP422_10355</name>
</gene>
<evidence type="ECO:0000313" key="3">
    <source>
        <dbReference type="Proteomes" id="UP000197781"/>
    </source>
</evidence>
<dbReference type="EMBL" id="CP018145">
    <property type="protein sequence ID" value="ASJ53907.1"/>
    <property type="molecule type" value="Genomic_DNA"/>
</dbReference>
<feature type="region of interest" description="Disordered" evidence="1">
    <location>
        <begin position="54"/>
        <end position="94"/>
    </location>
</feature>
<sequence>MEISEILDIPVNLVQVRLHRARKNGANACRQIKKEGRYKGVVMEVEGELAKDVVDLDGSPSDGTKYQRQLEGPDSTPRKITSMLLQADTPVGNA</sequence>
<organism evidence="2 3">
    <name type="scientific">Brevibacillus formosus</name>
    <dbReference type="NCBI Taxonomy" id="54913"/>
    <lineage>
        <taxon>Bacteria</taxon>
        <taxon>Bacillati</taxon>
        <taxon>Bacillota</taxon>
        <taxon>Bacilli</taxon>
        <taxon>Bacillales</taxon>
        <taxon>Paenibacillaceae</taxon>
        <taxon>Brevibacillus</taxon>
    </lineage>
</organism>
<dbReference type="RefSeq" id="WP_088907703.1">
    <property type="nucleotide sequence ID" value="NZ_CP018145.1"/>
</dbReference>